<name>A0ABR4Z5A5_9NOCA</name>
<protein>
    <recommendedName>
        <fullName evidence="3">Sensor domain-containing protein</fullName>
    </recommendedName>
</protein>
<accession>A0ABR4Z5A5</accession>
<dbReference type="Proteomes" id="UP000031364">
    <property type="component" value="Unassembled WGS sequence"/>
</dbReference>
<gene>
    <name evidence="1" type="ORF">FG87_38445</name>
</gene>
<reference evidence="1 2" key="1">
    <citation type="journal article" date="2014" name="Int. J. Syst. Evol. Microbiol.">
        <title>Nocardia vulneris sp. nov., isolated from wounds of human patients in North America.</title>
        <authorList>
            <person name="Lasker B.A."/>
            <person name="Bell M."/>
            <person name="Klenk H.P."/>
            <person name="Sproer C."/>
            <person name="Schumann C."/>
            <person name="Schumann P."/>
            <person name="Brown J.M."/>
        </authorList>
    </citation>
    <scope>NUCLEOTIDE SEQUENCE [LARGE SCALE GENOMIC DNA]</scope>
    <source>
        <strain evidence="1 2">W9851</strain>
    </source>
</reference>
<dbReference type="PROSITE" id="PS51257">
    <property type="entry name" value="PROKAR_LIPOPROTEIN"/>
    <property type="match status" value="1"/>
</dbReference>
<comment type="caution">
    <text evidence="1">The sequence shown here is derived from an EMBL/GenBank/DDBJ whole genome shotgun (WGS) entry which is preliminary data.</text>
</comment>
<dbReference type="EMBL" id="JNFP01000076">
    <property type="protein sequence ID" value="KIA60227.1"/>
    <property type="molecule type" value="Genomic_DNA"/>
</dbReference>
<evidence type="ECO:0008006" key="3">
    <source>
        <dbReference type="Google" id="ProtNLM"/>
    </source>
</evidence>
<keyword evidence="2" id="KW-1185">Reference proteome</keyword>
<sequence length="238" mass="24832">MDRVTVADSTRKRVRFAMPAACAVLLAGCGSTVTGHPVSAEQTSVTRQISSPLAMLLPEPAQFPKRYPAVVLPPEAAAQAAGDLTGVGRGARVQPPECAPPEPKFGADQRAVVVGTDDATRATVTVELARTRQPLAALRSQLTQCRSMRVNQSGAGTTVTTELVAAPESEAEDALGLRRTVLPDVAGAGLTQTMRAVTGQIGDVRITVTYLSFSASEPDTAAVNELFVTTAHRVEQGS</sequence>
<evidence type="ECO:0000313" key="2">
    <source>
        <dbReference type="Proteomes" id="UP000031364"/>
    </source>
</evidence>
<evidence type="ECO:0000313" key="1">
    <source>
        <dbReference type="EMBL" id="KIA60227.1"/>
    </source>
</evidence>
<proteinExistence type="predicted"/>
<organism evidence="1 2">
    <name type="scientific">Nocardia vulneris</name>
    <dbReference type="NCBI Taxonomy" id="1141657"/>
    <lineage>
        <taxon>Bacteria</taxon>
        <taxon>Bacillati</taxon>
        <taxon>Actinomycetota</taxon>
        <taxon>Actinomycetes</taxon>
        <taxon>Mycobacteriales</taxon>
        <taxon>Nocardiaceae</taxon>
        <taxon>Nocardia</taxon>
    </lineage>
</organism>